<reference evidence="1" key="1">
    <citation type="submission" date="2020-08" db="EMBL/GenBank/DDBJ databases">
        <title>Complete genome sequence of Weissella confusa strain FS54 provides insights into metabolic potential.</title>
        <authorList>
            <person name="Fhoula I."/>
            <person name="Najjari A."/>
            <person name="Lekired A."/>
            <person name="Bessrour-Aouam N."/>
            <person name="Jaballah S."/>
            <person name="Klibi N."/>
            <person name="Ouzari H.-I."/>
        </authorList>
    </citation>
    <scope>NUCLEOTIDE SEQUENCE</scope>
    <source>
        <strain evidence="1">FS54</strain>
    </source>
</reference>
<protein>
    <submittedName>
        <fullName evidence="1">Uncharacterized protein</fullName>
    </submittedName>
</protein>
<evidence type="ECO:0000313" key="1">
    <source>
        <dbReference type="EMBL" id="MBC6499827.1"/>
    </source>
</evidence>
<proteinExistence type="predicted"/>
<name>A0A923NFT3_WEICO</name>
<dbReference type="RefSeq" id="WP_199412575.1">
    <property type="nucleotide sequence ID" value="NZ_JAAODC010000025.1"/>
</dbReference>
<comment type="caution">
    <text evidence="1">The sequence shown here is derived from an EMBL/GenBank/DDBJ whole genome shotgun (WGS) entry which is preliminary data.</text>
</comment>
<gene>
    <name evidence="1" type="ORF">H7R52_18985</name>
</gene>
<dbReference type="EMBL" id="JACSZT010000023">
    <property type="protein sequence ID" value="MBC6499827.1"/>
    <property type="molecule type" value="Genomic_DNA"/>
</dbReference>
<dbReference type="Proteomes" id="UP000650485">
    <property type="component" value="Unassembled WGS sequence"/>
</dbReference>
<dbReference type="AlphaFoldDB" id="A0A923NFT3"/>
<evidence type="ECO:0000313" key="2">
    <source>
        <dbReference type="Proteomes" id="UP000650485"/>
    </source>
</evidence>
<organism evidence="1 2">
    <name type="scientific">Weissella confusa</name>
    <name type="common">Lactobacillus confusus</name>
    <dbReference type="NCBI Taxonomy" id="1583"/>
    <lineage>
        <taxon>Bacteria</taxon>
        <taxon>Bacillati</taxon>
        <taxon>Bacillota</taxon>
        <taxon>Bacilli</taxon>
        <taxon>Lactobacillales</taxon>
        <taxon>Lactobacillaceae</taxon>
        <taxon>Weissella</taxon>
    </lineage>
</organism>
<accession>A0A923NFT3</accession>
<sequence>MASYTEVLASELPILDDKGNYYYLNEVAGKGEYIKVGWQQSGTEYIALYGTEKINLSITDDLVDIIEDEQV</sequence>